<organism evidence="2 3">
    <name type="scientific">Methylovulum psychrotolerans</name>
    <dbReference type="NCBI Taxonomy" id="1704499"/>
    <lineage>
        <taxon>Bacteria</taxon>
        <taxon>Pseudomonadati</taxon>
        <taxon>Pseudomonadota</taxon>
        <taxon>Gammaproteobacteria</taxon>
        <taxon>Methylococcales</taxon>
        <taxon>Methylococcaceae</taxon>
        <taxon>Methylovulum</taxon>
    </lineage>
</organism>
<keyword evidence="3" id="KW-1185">Reference proteome</keyword>
<accession>A0A1Z4C2J6</accession>
<dbReference type="SUPFAM" id="SSF52540">
    <property type="entry name" value="P-loop containing nucleoside triphosphate hydrolases"/>
    <property type="match status" value="1"/>
</dbReference>
<protein>
    <submittedName>
        <fullName evidence="2">DNA repair protein</fullName>
    </submittedName>
</protein>
<name>A0A1Z4C2J6_9GAMM</name>
<sequence length="876" mass="98235">MTSSEPKTVLQYIFEWSLNRPLWQRDALRRIVSNGRLDPNIDINELTELCKQGISGITTGIQAIPLEISHLPANPAEMATISLLSIKNVNGVNNLASGQSLAFEHNGLTVIYGDNGAGKSGYARIFKRACRARHAGVIQPNIYAQGGSIPASPSATFTYSIGGVEQSPEIWENTDKPHPVFSAISVFDSNCAAVHINDKNEVAFRPFGLDIPDELVTACQSIKESLVAEKTKLEKAKNPIFATPAWKADTAVGKELAALNHKTNIQRITDLGTLSEDESIRLIRLREDLSKNPKTAASEQKIKADNIKRLIHFLGSISNQTTDEALQKIFDIGQDANVKREAARIAAEKAFSSESLKGVGDKIWRILWDSARHYSTHAYPNQPFPPSEKNALCVLCQQTLTGEARERMARFEDFIKNDVEKHAQEAETSFNNAYKEFSEQNFAYRSFKPTRLDIALQRPDLAKQIFRFIASAKLRRYLLAKSLLNNVTLLPFPSLPYNPKESLEQLEKTIREYSLELEKSASGEERKKLEKDFSELSDREILHGMLPTVIDEINRFKSINFLVECQTETTTTAITRLGNEIADSVISPRLRDKFQEEIVKLAADKVRVEMVRSGGKLGSPQYQIRLFAKPDAKVGVILSEGEQTCVALAAFLTELATAMHRSAIVFDDPVSSLDHRWRKKVAERLVEEAQNRQVIVLTHDLVFVNDLNDLSFGKNCPVKSITISRGAQGTGIVSEGLPWQGKSIEDRIDKLEKSCREAQLSYVNNQDDKYRQQAANIYNNLRASWERALEDIAFSRVVQRHRDYINTKDLKKVAVLSEEDCNSFHAGFKKCCDIVDAHDPSSARNGEVPTPQEIIQDIQALKDWSISLKDRQKTVR</sequence>
<dbReference type="KEGG" id="mpsy:CEK71_17785"/>
<reference evidence="2 3" key="1">
    <citation type="submission" date="2017-06" db="EMBL/GenBank/DDBJ databases">
        <title>Genome Sequencing of the methanotroph Methylovulum psychrotolerants str. HV10-M2 isolated from a high-altitude environment.</title>
        <authorList>
            <person name="Mateos-Rivera A."/>
        </authorList>
    </citation>
    <scope>NUCLEOTIDE SEQUENCE [LARGE SCALE GENOMIC DNA]</scope>
    <source>
        <strain evidence="2 3">HV10_M2</strain>
    </source>
</reference>
<dbReference type="InterPro" id="IPR027417">
    <property type="entry name" value="P-loop_NTPase"/>
</dbReference>
<evidence type="ECO:0000313" key="3">
    <source>
        <dbReference type="Proteomes" id="UP000197019"/>
    </source>
</evidence>
<feature type="domain" description="Protein CR006 P-loop" evidence="1">
    <location>
        <begin position="110"/>
        <end position="709"/>
    </location>
</feature>
<dbReference type="PANTHER" id="PTHR32114:SF2">
    <property type="entry name" value="ABC TRANSPORTER ABCH.3"/>
    <property type="match status" value="1"/>
</dbReference>
<evidence type="ECO:0000259" key="1">
    <source>
        <dbReference type="Pfam" id="PF13166"/>
    </source>
</evidence>
<dbReference type="OrthoDB" id="9789562at2"/>
<dbReference type="AlphaFoldDB" id="A0A1Z4C2J6"/>
<dbReference type="CDD" id="cd00267">
    <property type="entry name" value="ABC_ATPase"/>
    <property type="match status" value="1"/>
</dbReference>
<dbReference type="InterPro" id="IPR026866">
    <property type="entry name" value="CR006_AAA"/>
</dbReference>
<dbReference type="Pfam" id="PF13166">
    <property type="entry name" value="AAA_13"/>
    <property type="match status" value="1"/>
</dbReference>
<dbReference type="Gene3D" id="3.40.50.300">
    <property type="entry name" value="P-loop containing nucleotide triphosphate hydrolases"/>
    <property type="match status" value="1"/>
</dbReference>
<dbReference type="Proteomes" id="UP000197019">
    <property type="component" value="Chromosome"/>
</dbReference>
<dbReference type="PANTHER" id="PTHR32114">
    <property type="entry name" value="ABC TRANSPORTER ABCH.3"/>
    <property type="match status" value="1"/>
</dbReference>
<evidence type="ECO:0000313" key="2">
    <source>
        <dbReference type="EMBL" id="ASF47767.1"/>
    </source>
</evidence>
<dbReference type="RefSeq" id="WP_088620637.1">
    <property type="nucleotide sequence ID" value="NZ_CP022129.1"/>
</dbReference>
<dbReference type="EMBL" id="CP022129">
    <property type="protein sequence ID" value="ASF47767.1"/>
    <property type="molecule type" value="Genomic_DNA"/>
</dbReference>
<proteinExistence type="predicted"/>
<gene>
    <name evidence="2" type="ORF">CEK71_17785</name>
</gene>